<comment type="caution">
    <text evidence="7">The sequence shown here is derived from an EMBL/GenBank/DDBJ whole genome shotgun (WGS) entry which is preliminary data.</text>
</comment>
<dbReference type="PROSITE" id="PS50835">
    <property type="entry name" value="IG_LIKE"/>
    <property type="match status" value="1"/>
</dbReference>
<keyword evidence="2" id="KW-0325">Glycoprotein</keyword>
<dbReference type="Gene3D" id="2.60.40.10">
    <property type="entry name" value="Immunoglobulins"/>
    <property type="match status" value="1"/>
</dbReference>
<dbReference type="AlphaFoldDB" id="A0AAV7CPK3"/>
<evidence type="ECO:0000256" key="2">
    <source>
        <dbReference type="ARBA" id="ARBA00023180"/>
    </source>
</evidence>
<evidence type="ECO:0000256" key="5">
    <source>
        <dbReference type="SAM" id="SignalP"/>
    </source>
</evidence>
<keyword evidence="4" id="KW-1133">Transmembrane helix</keyword>
<proteinExistence type="predicted"/>
<evidence type="ECO:0000256" key="4">
    <source>
        <dbReference type="SAM" id="Phobius"/>
    </source>
</evidence>
<evidence type="ECO:0000313" key="7">
    <source>
        <dbReference type="EMBL" id="KAG8586990.1"/>
    </source>
</evidence>
<keyword evidence="4" id="KW-0472">Membrane</keyword>
<dbReference type="EMBL" id="WNYA01000002">
    <property type="protein sequence ID" value="KAG8586990.1"/>
    <property type="molecule type" value="Genomic_DNA"/>
</dbReference>
<keyword evidence="5" id="KW-0732">Signal</keyword>
<dbReference type="InterPro" id="IPR015621">
    <property type="entry name" value="IL-1_rcpt_fam"/>
</dbReference>
<feature type="transmembrane region" description="Helical" evidence="4">
    <location>
        <begin position="139"/>
        <end position="162"/>
    </location>
</feature>
<feature type="signal peptide" evidence="5">
    <location>
        <begin position="1"/>
        <end position="22"/>
    </location>
</feature>
<dbReference type="PANTHER" id="PTHR11890">
    <property type="entry name" value="INTERLEUKIN-1 RECEPTOR FAMILY MEMBER"/>
    <property type="match status" value="1"/>
</dbReference>
<dbReference type="Proteomes" id="UP000824782">
    <property type="component" value="Unassembled WGS sequence"/>
</dbReference>
<protein>
    <recommendedName>
        <fullName evidence="6">Ig-like domain-containing protein</fullName>
    </recommendedName>
</protein>
<dbReference type="InterPro" id="IPR036179">
    <property type="entry name" value="Ig-like_dom_sf"/>
</dbReference>
<keyword evidence="1" id="KW-1015">Disulfide bond</keyword>
<reference evidence="7" key="1">
    <citation type="thesis" date="2020" institute="ProQuest LLC" country="789 East Eisenhower Parkway, Ann Arbor, MI, USA">
        <title>Comparative Genomics and Chromosome Evolution.</title>
        <authorList>
            <person name="Mudd A.B."/>
        </authorList>
    </citation>
    <scope>NUCLEOTIDE SEQUENCE</scope>
    <source>
        <strain evidence="7">237g6f4</strain>
        <tissue evidence="7">Blood</tissue>
    </source>
</reference>
<accession>A0AAV7CPK3</accession>
<dbReference type="InterPro" id="IPR007110">
    <property type="entry name" value="Ig-like_dom"/>
</dbReference>
<evidence type="ECO:0000256" key="1">
    <source>
        <dbReference type="ARBA" id="ARBA00023157"/>
    </source>
</evidence>
<gene>
    <name evidence="7" type="ORF">GDO81_005535</name>
</gene>
<organism evidence="7 8">
    <name type="scientific">Engystomops pustulosus</name>
    <name type="common">Tungara frog</name>
    <name type="synonym">Physalaemus pustulosus</name>
    <dbReference type="NCBI Taxonomy" id="76066"/>
    <lineage>
        <taxon>Eukaryota</taxon>
        <taxon>Metazoa</taxon>
        <taxon>Chordata</taxon>
        <taxon>Craniata</taxon>
        <taxon>Vertebrata</taxon>
        <taxon>Euteleostomi</taxon>
        <taxon>Amphibia</taxon>
        <taxon>Batrachia</taxon>
        <taxon>Anura</taxon>
        <taxon>Neobatrachia</taxon>
        <taxon>Hyloidea</taxon>
        <taxon>Leptodactylidae</taxon>
        <taxon>Leiuperinae</taxon>
        <taxon>Engystomops</taxon>
    </lineage>
</organism>
<feature type="chain" id="PRO_5043832209" description="Ig-like domain-containing protein" evidence="5">
    <location>
        <begin position="23"/>
        <end position="163"/>
    </location>
</feature>
<keyword evidence="4" id="KW-0812">Transmembrane</keyword>
<sequence length="163" mass="18308">MKLILLMSILCDILLNLTETASKNIAPRITEPLNNYNIQVKAGSTIDLSCSALIESESFLNATMIYWLINGTFSEFYHNVKEGHQRLSKKGNQYYSNIVLYIDGVAQELYNIPITCIASSPWGGDNATLYLRAYKTGNYMWAVTIPLCIVILVLLVACAYHFI</sequence>
<dbReference type="PANTHER" id="PTHR11890:SF18">
    <property type="entry name" value="LYMPHOCYTE ACTIVATION GENE 3 PROTEIN"/>
    <property type="match status" value="1"/>
</dbReference>
<dbReference type="SUPFAM" id="SSF48726">
    <property type="entry name" value="Immunoglobulin"/>
    <property type="match status" value="1"/>
</dbReference>
<keyword evidence="8" id="KW-1185">Reference proteome</keyword>
<feature type="domain" description="Ig-like" evidence="6">
    <location>
        <begin position="27"/>
        <end position="132"/>
    </location>
</feature>
<dbReference type="InterPro" id="IPR013783">
    <property type="entry name" value="Ig-like_fold"/>
</dbReference>
<evidence type="ECO:0000313" key="8">
    <source>
        <dbReference type="Proteomes" id="UP000824782"/>
    </source>
</evidence>
<name>A0AAV7CPK3_ENGPU</name>
<evidence type="ECO:0000256" key="3">
    <source>
        <dbReference type="ARBA" id="ARBA00023319"/>
    </source>
</evidence>
<keyword evidence="3" id="KW-0393">Immunoglobulin domain</keyword>
<evidence type="ECO:0000259" key="6">
    <source>
        <dbReference type="PROSITE" id="PS50835"/>
    </source>
</evidence>